<accession>A0A1H9DHM4</accession>
<reference evidence="4" key="1">
    <citation type="submission" date="2016-10" db="EMBL/GenBank/DDBJ databases">
        <authorList>
            <person name="Varghese N."/>
            <person name="Submissions S."/>
        </authorList>
    </citation>
    <scope>NUCLEOTIDE SEQUENCE [LARGE SCALE GENOMIC DNA]</scope>
    <source>
        <strain evidence="4">CGMCC 4.6856</strain>
    </source>
</reference>
<evidence type="ECO:0000256" key="1">
    <source>
        <dbReference type="SAM" id="MobiDB-lite"/>
    </source>
</evidence>
<dbReference type="Proteomes" id="UP000198504">
    <property type="component" value="Unassembled WGS sequence"/>
</dbReference>
<dbReference type="InterPro" id="IPR011050">
    <property type="entry name" value="Pectin_lyase_fold/virulence"/>
</dbReference>
<dbReference type="SUPFAM" id="SSF51126">
    <property type="entry name" value="Pectin lyase-like"/>
    <property type="match status" value="1"/>
</dbReference>
<keyword evidence="2" id="KW-0732">Signal</keyword>
<name>A0A1H9DHM4_9ACTN</name>
<evidence type="ECO:0000256" key="2">
    <source>
        <dbReference type="SAM" id="SignalP"/>
    </source>
</evidence>
<feature type="signal peptide" evidence="2">
    <location>
        <begin position="1"/>
        <end position="33"/>
    </location>
</feature>
<evidence type="ECO:0000313" key="4">
    <source>
        <dbReference type="Proteomes" id="UP000198504"/>
    </source>
</evidence>
<feature type="chain" id="PRO_5038851095" description="Right handed beta helix region" evidence="2">
    <location>
        <begin position="34"/>
        <end position="309"/>
    </location>
</feature>
<dbReference type="AlphaFoldDB" id="A0A1H9DHM4"/>
<sequence>MQVSSTRTGLRLAAGGAALLLAAGCATSGGSSARSPAPAPVQPSNPPASASAASTPVVAGPATTGVPPGTGLKPYTGPTTITTPGTVIDAATITDCLVIKADDVTISRSRITSPGCQFNVLSDAGNTGLRLVDVEIDGQDNTTGDSAVAGAGYTCLRCDVQGTTDGFKAGSDVTIQDSWIHDLAMTKESHNDGVQSLGTNRLTIGGSTIVLADGATSAVILSTGSASAMRNVSISDNVLGGGAFTVYGGYSAGEDDVAKVSGIAITNNRFSTKIHPRSGAYGPITSADPPVVVSGNTWYDGPEAGRSLS</sequence>
<dbReference type="PROSITE" id="PS51257">
    <property type="entry name" value="PROKAR_LIPOPROTEIN"/>
    <property type="match status" value="1"/>
</dbReference>
<feature type="compositionally biased region" description="Low complexity" evidence="1">
    <location>
        <begin position="47"/>
        <end position="81"/>
    </location>
</feature>
<keyword evidence="4" id="KW-1185">Reference proteome</keyword>
<gene>
    <name evidence="3" type="ORF">SAMN05421756_102527</name>
</gene>
<evidence type="ECO:0000313" key="3">
    <source>
        <dbReference type="EMBL" id="SEQ12283.1"/>
    </source>
</evidence>
<evidence type="ECO:0008006" key="5">
    <source>
        <dbReference type="Google" id="ProtNLM"/>
    </source>
</evidence>
<feature type="compositionally biased region" description="Pro residues" evidence="1">
    <location>
        <begin position="37"/>
        <end position="46"/>
    </location>
</feature>
<proteinExistence type="predicted"/>
<dbReference type="STRING" id="1036181.SAMN05421756_102527"/>
<protein>
    <recommendedName>
        <fullName evidence="5">Right handed beta helix region</fullName>
    </recommendedName>
</protein>
<dbReference type="EMBL" id="FOFA01000002">
    <property type="protein sequence ID" value="SEQ12283.1"/>
    <property type="molecule type" value="Genomic_DNA"/>
</dbReference>
<feature type="region of interest" description="Disordered" evidence="1">
    <location>
        <begin position="31"/>
        <end position="81"/>
    </location>
</feature>
<organism evidence="3 4">
    <name type="scientific">Microlunatus flavus</name>
    <dbReference type="NCBI Taxonomy" id="1036181"/>
    <lineage>
        <taxon>Bacteria</taxon>
        <taxon>Bacillati</taxon>
        <taxon>Actinomycetota</taxon>
        <taxon>Actinomycetes</taxon>
        <taxon>Propionibacteriales</taxon>
        <taxon>Propionibacteriaceae</taxon>
        <taxon>Microlunatus</taxon>
    </lineage>
</organism>